<keyword evidence="4" id="KW-1133">Transmembrane helix</keyword>
<sequence length="167" mass="18052">MDTSWWWVLGAIVVVAVIAALADGLRRRGRGPAGPGRERSAAGGPGRGGVRRPPGRRERGGEPGQLPQAGEIWWAEVPFEDGPGSKDRPCLVLALRGKTALVAKITSKFHEERDGVVPLPPGSVGDASGRASYLETEELREVPLKDFRRHVGAVDKKVWSRVRDLAH</sequence>
<keyword evidence="4" id="KW-0472">Membrane</keyword>
<dbReference type="SUPFAM" id="SSF50118">
    <property type="entry name" value="Cell growth inhibitor/plasmid maintenance toxic component"/>
    <property type="match status" value="1"/>
</dbReference>
<protein>
    <submittedName>
        <fullName evidence="5">Type II toxin-antitoxin system PemK/MazF family toxin</fullName>
    </submittedName>
</protein>
<dbReference type="Pfam" id="PF02452">
    <property type="entry name" value="PemK_toxin"/>
    <property type="match status" value="1"/>
</dbReference>
<dbReference type="InterPro" id="IPR011067">
    <property type="entry name" value="Plasmid_toxin/cell-grow_inhib"/>
</dbReference>
<dbReference type="RefSeq" id="WP_055473108.1">
    <property type="nucleotide sequence ID" value="NZ_JBIRWE010000007.1"/>
</dbReference>
<keyword evidence="4" id="KW-0812">Transmembrane</keyword>
<dbReference type="EMBL" id="JBIRWE010000007">
    <property type="protein sequence ID" value="MFI1966022.1"/>
    <property type="molecule type" value="Genomic_DNA"/>
</dbReference>
<name>A0ABW7UTT2_9ACTN</name>
<comment type="similarity">
    <text evidence="1">Belongs to the PemK/MazF family.</text>
</comment>
<keyword evidence="2" id="KW-1277">Toxin-antitoxin system</keyword>
<accession>A0ABW7UTT2</accession>
<dbReference type="Proteomes" id="UP001611548">
    <property type="component" value="Unassembled WGS sequence"/>
</dbReference>
<evidence type="ECO:0000256" key="1">
    <source>
        <dbReference type="ARBA" id="ARBA00007521"/>
    </source>
</evidence>
<dbReference type="InterPro" id="IPR003477">
    <property type="entry name" value="PemK-like"/>
</dbReference>
<evidence type="ECO:0000256" key="2">
    <source>
        <dbReference type="ARBA" id="ARBA00022649"/>
    </source>
</evidence>
<keyword evidence="6" id="KW-1185">Reference proteome</keyword>
<evidence type="ECO:0000256" key="3">
    <source>
        <dbReference type="SAM" id="MobiDB-lite"/>
    </source>
</evidence>
<feature type="transmembrane region" description="Helical" evidence="4">
    <location>
        <begin position="6"/>
        <end position="25"/>
    </location>
</feature>
<comment type="caution">
    <text evidence="5">The sequence shown here is derived from an EMBL/GenBank/DDBJ whole genome shotgun (WGS) entry which is preliminary data.</text>
</comment>
<reference evidence="5 6" key="1">
    <citation type="submission" date="2024-10" db="EMBL/GenBank/DDBJ databases">
        <title>The Natural Products Discovery Center: Release of the First 8490 Sequenced Strains for Exploring Actinobacteria Biosynthetic Diversity.</title>
        <authorList>
            <person name="Kalkreuter E."/>
            <person name="Kautsar S.A."/>
            <person name="Yang D."/>
            <person name="Bader C.D."/>
            <person name="Teijaro C.N."/>
            <person name="Fluegel L."/>
            <person name="Davis C.M."/>
            <person name="Simpson J.R."/>
            <person name="Lauterbach L."/>
            <person name="Steele A.D."/>
            <person name="Gui C."/>
            <person name="Meng S."/>
            <person name="Li G."/>
            <person name="Viehrig K."/>
            <person name="Ye F."/>
            <person name="Su P."/>
            <person name="Kiefer A.F."/>
            <person name="Nichols A."/>
            <person name="Cepeda A.J."/>
            <person name="Yan W."/>
            <person name="Fan B."/>
            <person name="Jiang Y."/>
            <person name="Adhikari A."/>
            <person name="Zheng C.-J."/>
            <person name="Schuster L."/>
            <person name="Cowan T.M."/>
            <person name="Smanski M.J."/>
            <person name="Chevrette M.G."/>
            <person name="De Carvalho L.P.S."/>
            <person name="Shen B."/>
        </authorList>
    </citation>
    <scope>NUCLEOTIDE SEQUENCE [LARGE SCALE GENOMIC DNA]</scope>
    <source>
        <strain evidence="5 6">NPDC020327</strain>
    </source>
</reference>
<evidence type="ECO:0000313" key="5">
    <source>
        <dbReference type="EMBL" id="MFI1966022.1"/>
    </source>
</evidence>
<evidence type="ECO:0000256" key="4">
    <source>
        <dbReference type="SAM" id="Phobius"/>
    </source>
</evidence>
<dbReference type="Gene3D" id="2.30.30.110">
    <property type="match status" value="1"/>
</dbReference>
<evidence type="ECO:0000313" key="6">
    <source>
        <dbReference type="Proteomes" id="UP001611548"/>
    </source>
</evidence>
<organism evidence="5 6">
    <name type="scientific">Streptomyces pathocidini</name>
    <dbReference type="NCBI Taxonomy" id="1650571"/>
    <lineage>
        <taxon>Bacteria</taxon>
        <taxon>Bacillati</taxon>
        <taxon>Actinomycetota</taxon>
        <taxon>Actinomycetes</taxon>
        <taxon>Kitasatosporales</taxon>
        <taxon>Streptomycetaceae</taxon>
        <taxon>Streptomyces</taxon>
    </lineage>
</organism>
<feature type="region of interest" description="Disordered" evidence="3">
    <location>
        <begin position="26"/>
        <end position="69"/>
    </location>
</feature>
<gene>
    <name evidence="5" type="ORF">ACH429_18255</name>
</gene>
<proteinExistence type="inferred from homology"/>